<feature type="transmembrane region" description="Helical" evidence="6">
    <location>
        <begin position="248"/>
        <end position="267"/>
    </location>
</feature>
<feature type="region of interest" description="Disordered" evidence="5">
    <location>
        <begin position="1"/>
        <end position="54"/>
    </location>
</feature>
<dbReference type="OrthoDB" id="18894at2759"/>
<evidence type="ECO:0000313" key="9">
    <source>
        <dbReference type="Proteomes" id="UP000054558"/>
    </source>
</evidence>
<sequence>MQPAAYHRRDDAGQSSMESTYGAEDKGPPDLNERPTSVNAAFRGASTSQSDADHFWSPTGKRAYSLSDDEEFDLLDSTYRNAWTHWVSANPLAVKLIKTLSLITLWYLFSILLSLYNKFLLGAKMGKFPAPLLMTTCHFIMQFCFSALLLHSCGSYFRPSSKLTWFDYVTKVLPTGTGTAIDVGLSNLSLVLVTVSFYTMCKSSAPVFLVLFAFLFRLEKPSWSLAGVIVIICVGEIFTVAGETQFNLWGFILVMLASGAAGFRWTLTQILLQREKLGLNNPVITMYYLTPVMAGSLGLLSVCTEPLLSLGSTPYFNTRQHALRSIGLMLFGGCLAFCMIMSEFLLISETSAITLTIAGVVKECVTIVVSVIIFGDEFGFINVLGLVIVIAGVGIFNLIKYQRMHAGHTGGDSSERQPLNASSYELLDRKARSSEETADPSLLEQYRGDHDQTLSEVFGETTDVEDGDARTH</sequence>
<accession>A0A1Y1HXD0</accession>
<feature type="transmembrane region" description="Helical" evidence="6">
    <location>
        <begin position="322"/>
        <end position="340"/>
    </location>
</feature>
<feature type="domain" description="Sugar phosphate transporter" evidence="7">
    <location>
        <begin position="98"/>
        <end position="396"/>
    </location>
</feature>
<proteinExistence type="predicted"/>
<dbReference type="GO" id="GO:0005801">
    <property type="term" value="C:cis-Golgi network"/>
    <property type="evidence" value="ECO:0000318"/>
    <property type="project" value="GO_Central"/>
</dbReference>
<feature type="transmembrane region" description="Helical" evidence="6">
    <location>
        <begin position="128"/>
        <end position="150"/>
    </location>
</feature>
<reference evidence="8 9" key="1">
    <citation type="journal article" date="2014" name="Nat. Commun.">
        <title>Klebsormidium flaccidum genome reveals primary factors for plant terrestrial adaptation.</title>
        <authorList>
            <person name="Hori K."/>
            <person name="Maruyama F."/>
            <person name="Fujisawa T."/>
            <person name="Togashi T."/>
            <person name="Yamamoto N."/>
            <person name="Seo M."/>
            <person name="Sato S."/>
            <person name="Yamada T."/>
            <person name="Mori H."/>
            <person name="Tajima N."/>
            <person name="Moriyama T."/>
            <person name="Ikeuchi M."/>
            <person name="Watanabe M."/>
            <person name="Wada H."/>
            <person name="Kobayashi K."/>
            <person name="Saito M."/>
            <person name="Masuda T."/>
            <person name="Sasaki-Sekimoto Y."/>
            <person name="Mashiguchi K."/>
            <person name="Awai K."/>
            <person name="Shimojima M."/>
            <person name="Masuda S."/>
            <person name="Iwai M."/>
            <person name="Nobusawa T."/>
            <person name="Narise T."/>
            <person name="Kondo S."/>
            <person name="Saito H."/>
            <person name="Sato R."/>
            <person name="Murakawa M."/>
            <person name="Ihara Y."/>
            <person name="Oshima-Yamada Y."/>
            <person name="Ohtaka K."/>
            <person name="Satoh M."/>
            <person name="Sonobe K."/>
            <person name="Ishii M."/>
            <person name="Ohtani R."/>
            <person name="Kanamori-Sato M."/>
            <person name="Honoki R."/>
            <person name="Miyazaki D."/>
            <person name="Mochizuki H."/>
            <person name="Umetsu J."/>
            <person name="Higashi K."/>
            <person name="Shibata D."/>
            <person name="Kamiya Y."/>
            <person name="Sato N."/>
            <person name="Nakamura Y."/>
            <person name="Tabata S."/>
            <person name="Ida S."/>
            <person name="Kurokawa K."/>
            <person name="Ohta H."/>
        </authorList>
    </citation>
    <scope>NUCLEOTIDE SEQUENCE [LARGE SCALE GENOMIC DNA]</scope>
    <source>
        <strain evidence="8 9">NIES-2285</strain>
    </source>
</reference>
<dbReference type="GO" id="GO:0005793">
    <property type="term" value="C:endoplasmic reticulum-Golgi intermediate compartment"/>
    <property type="evidence" value="ECO:0000318"/>
    <property type="project" value="GO_Central"/>
</dbReference>
<keyword evidence="3 6" id="KW-1133">Transmembrane helix</keyword>
<dbReference type="InterPro" id="IPR037185">
    <property type="entry name" value="EmrE-like"/>
</dbReference>
<dbReference type="STRING" id="105231.A0A1Y1HXD0"/>
<feature type="transmembrane region" description="Helical" evidence="6">
    <location>
        <begin position="279"/>
        <end position="302"/>
    </location>
</feature>
<dbReference type="GO" id="GO:0015786">
    <property type="term" value="P:UDP-glucose transmembrane transport"/>
    <property type="evidence" value="ECO:0000318"/>
    <property type="project" value="GO_Central"/>
</dbReference>
<feature type="transmembrane region" description="Helical" evidence="6">
    <location>
        <begin position="223"/>
        <end position="242"/>
    </location>
</feature>
<dbReference type="InterPro" id="IPR004853">
    <property type="entry name" value="Sugar_P_trans_dom"/>
</dbReference>
<evidence type="ECO:0000256" key="1">
    <source>
        <dbReference type="ARBA" id="ARBA00004141"/>
    </source>
</evidence>
<dbReference type="GO" id="GO:0005794">
    <property type="term" value="C:Golgi apparatus"/>
    <property type="evidence" value="ECO:0000318"/>
    <property type="project" value="GO_Central"/>
</dbReference>
<dbReference type="GO" id="GO:0016020">
    <property type="term" value="C:membrane"/>
    <property type="evidence" value="ECO:0007669"/>
    <property type="project" value="UniProtKB-SubCell"/>
</dbReference>
<dbReference type="EMBL" id="DF237034">
    <property type="protein sequence ID" value="GAQ81621.1"/>
    <property type="molecule type" value="Genomic_DNA"/>
</dbReference>
<evidence type="ECO:0000256" key="4">
    <source>
        <dbReference type="ARBA" id="ARBA00023136"/>
    </source>
</evidence>
<dbReference type="PANTHER" id="PTHR11132">
    <property type="entry name" value="SOLUTE CARRIER FAMILY 35"/>
    <property type="match status" value="1"/>
</dbReference>
<name>A0A1Y1HXD0_KLENI</name>
<keyword evidence="2 6" id="KW-0812">Transmembrane</keyword>
<evidence type="ECO:0000313" key="8">
    <source>
        <dbReference type="EMBL" id="GAQ81621.1"/>
    </source>
</evidence>
<evidence type="ECO:0000256" key="5">
    <source>
        <dbReference type="SAM" id="MobiDB-lite"/>
    </source>
</evidence>
<dbReference type="OMA" id="AHLMGDQ"/>
<feature type="transmembrane region" description="Helical" evidence="6">
    <location>
        <begin position="380"/>
        <end position="399"/>
    </location>
</feature>
<dbReference type="AlphaFoldDB" id="A0A1Y1HXD0"/>
<feature type="transmembrane region" description="Helical" evidence="6">
    <location>
        <begin position="195"/>
        <end position="216"/>
    </location>
</feature>
<dbReference type="Pfam" id="PF03151">
    <property type="entry name" value="TPT"/>
    <property type="match status" value="1"/>
</dbReference>
<protein>
    <recommendedName>
        <fullName evidence="7">Sugar phosphate transporter domain-containing protein</fullName>
    </recommendedName>
</protein>
<dbReference type="SUPFAM" id="SSF103481">
    <property type="entry name" value="Multidrug resistance efflux transporter EmrE"/>
    <property type="match status" value="1"/>
</dbReference>
<feature type="compositionally biased region" description="Polar residues" evidence="5">
    <location>
        <begin position="34"/>
        <end position="50"/>
    </location>
</feature>
<dbReference type="GO" id="GO:0015297">
    <property type="term" value="F:antiporter activity"/>
    <property type="evidence" value="ECO:0000318"/>
    <property type="project" value="GO_Central"/>
</dbReference>
<evidence type="ECO:0000259" key="7">
    <source>
        <dbReference type="Pfam" id="PF03151"/>
    </source>
</evidence>
<feature type="region of interest" description="Disordered" evidence="5">
    <location>
        <begin position="428"/>
        <end position="472"/>
    </location>
</feature>
<feature type="compositionally biased region" description="Basic and acidic residues" evidence="5">
    <location>
        <begin position="23"/>
        <end position="33"/>
    </location>
</feature>
<dbReference type="InterPro" id="IPR050186">
    <property type="entry name" value="TPT_transporter"/>
</dbReference>
<feature type="transmembrane region" description="Helical" evidence="6">
    <location>
        <begin position="352"/>
        <end position="374"/>
    </location>
</feature>
<comment type="subcellular location">
    <subcellularLocation>
        <location evidence="1">Membrane</location>
        <topology evidence="1">Multi-pass membrane protein</topology>
    </subcellularLocation>
</comment>
<evidence type="ECO:0000256" key="3">
    <source>
        <dbReference type="ARBA" id="ARBA00022989"/>
    </source>
</evidence>
<keyword evidence="4 6" id="KW-0472">Membrane</keyword>
<evidence type="ECO:0000256" key="6">
    <source>
        <dbReference type="SAM" id="Phobius"/>
    </source>
</evidence>
<gene>
    <name evidence="8" type="ORF">KFL_000850370</name>
</gene>
<evidence type="ECO:0000256" key="2">
    <source>
        <dbReference type="ARBA" id="ARBA00022692"/>
    </source>
</evidence>
<feature type="transmembrane region" description="Helical" evidence="6">
    <location>
        <begin position="96"/>
        <end position="116"/>
    </location>
</feature>
<organism evidence="8 9">
    <name type="scientific">Klebsormidium nitens</name>
    <name type="common">Green alga</name>
    <name type="synonym">Ulothrix nitens</name>
    <dbReference type="NCBI Taxonomy" id="105231"/>
    <lineage>
        <taxon>Eukaryota</taxon>
        <taxon>Viridiplantae</taxon>
        <taxon>Streptophyta</taxon>
        <taxon>Klebsormidiophyceae</taxon>
        <taxon>Klebsormidiales</taxon>
        <taxon>Klebsormidiaceae</taxon>
        <taxon>Klebsormidium</taxon>
    </lineage>
</organism>
<dbReference type="Proteomes" id="UP000054558">
    <property type="component" value="Unassembled WGS sequence"/>
</dbReference>
<keyword evidence="9" id="KW-1185">Reference proteome</keyword>